<evidence type="ECO:0000313" key="2">
    <source>
        <dbReference type="Proteomes" id="UP000830719"/>
    </source>
</evidence>
<evidence type="ECO:0000313" key="1">
    <source>
        <dbReference type="EMBL" id="QEI03689.1"/>
    </source>
</evidence>
<organism evidence="1 2">
    <name type="scientific">Rachiplusia nu nucleopolyhedrovirus</name>
    <dbReference type="NCBI Taxonomy" id="2605775"/>
    <lineage>
        <taxon>Viruses</taxon>
        <taxon>Viruses incertae sedis</taxon>
        <taxon>Naldaviricetes</taxon>
        <taxon>Lefavirales</taxon>
        <taxon>Baculoviridae</taxon>
        <taxon>Alphabaculovirus</taxon>
        <taxon>Alphabaculovirus ranus</taxon>
    </lineage>
</organism>
<dbReference type="Proteomes" id="UP000830719">
    <property type="component" value="Segment"/>
</dbReference>
<gene>
    <name evidence="1" type="primary">pif-3</name>
</gene>
<protein>
    <submittedName>
        <fullName evidence="1">PIF-3</fullName>
    </submittedName>
</protein>
<sequence length="204" mass="23120">MTVGIAFIVLSLLVICFYCLQTANKIVLDEINETDEANLSPNTLDLVFQRNGLVDCAHTKLPCVNDRQCQNNCALSAFNYSCNSGFCSVQDPKVNGEASDEINCDPKLGLIKVFVASEFVVKQQCISMYRDLIDDQGQPRPYLCYNGHTYFDLQYYAFHYLTDCSCLSTEQKMIFKQSAFSTVYPVCFSNNLAKMFDTIYERVN</sequence>
<dbReference type="KEGG" id="vg:80538119"/>
<keyword evidence="2" id="KW-1185">Reference proteome</keyword>
<dbReference type="EMBL" id="MK419956">
    <property type="protein sequence ID" value="QEI03689.1"/>
    <property type="molecule type" value="Genomic_DNA"/>
</dbReference>
<dbReference type="RefSeq" id="YP_010799682.1">
    <property type="nucleotide sequence ID" value="NC_076682.1"/>
</dbReference>
<accession>A0AAF1DB60</accession>
<dbReference type="Pfam" id="PF05006">
    <property type="entry name" value="PIF3"/>
    <property type="match status" value="1"/>
</dbReference>
<proteinExistence type="predicted"/>
<name>A0AAF1DB60_9ABAC</name>
<dbReference type="GeneID" id="80538119"/>
<dbReference type="InterPro" id="IPR007703">
    <property type="entry name" value="PIF3"/>
</dbReference>
<reference evidence="1" key="1">
    <citation type="submission" date="2019-01" db="EMBL/GenBank/DDBJ databases">
        <authorList>
            <person name="Trentin L.B."/>
            <person name="Santos E.R."/>
            <person name="Silva L.A."/>
            <person name="Sosa-Gomez D.R."/>
            <person name="Ribeiro B.M."/>
            <person name="Ardisson-Araujo D.M.P."/>
        </authorList>
    </citation>
    <scope>NUCLEOTIDE SEQUENCE</scope>
    <source>
        <strain evidence="1">VPN54</strain>
    </source>
</reference>